<accession>A0A0F8XSE7</accession>
<keyword evidence="8" id="KW-1185">Reference proteome</keyword>
<evidence type="ECO:0000256" key="1">
    <source>
        <dbReference type="ARBA" id="ARBA00022714"/>
    </source>
</evidence>
<keyword evidence="2" id="KW-0479">Metal-binding</keyword>
<evidence type="ECO:0000256" key="3">
    <source>
        <dbReference type="ARBA" id="ARBA00023004"/>
    </source>
</evidence>
<dbReference type="Gene3D" id="2.102.10.10">
    <property type="entry name" value="Rieske [2Fe-2S] iron-sulphur domain"/>
    <property type="match status" value="1"/>
</dbReference>
<sequence length="269" mass="29731">SEVHDTTSINGIHQKDPLGPHVTLCYKDENQLLHGTHVASHGYVRGKDDIGFVSERQQGKKTLGVGRKKLRVGRKLAPTIFYHAELYPPLLLPFLFIPAMIPFVQSSHAGAGWHLVGRASAFPDVSSGNDDCQVTPSCKAFSIPKTNDPGDPKAPVEADLERAGDLKDQVLVFKYKGKFHAIDHQCPHSSFPLSQGSLFDIEDFGVVLSAGITCPKHGWSFDIFSGLSDRGSYKLKVWDVQLRNSETPTDEASETTDQEVWVRRKQRIG</sequence>
<evidence type="ECO:0000313" key="7">
    <source>
        <dbReference type="EMBL" id="KKK26457.1"/>
    </source>
</evidence>
<dbReference type="EMBL" id="JZBS01000375">
    <property type="protein sequence ID" value="KKK26457.1"/>
    <property type="molecule type" value="Genomic_DNA"/>
</dbReference>
<evidence type="ECO:0000256" key="4">
    <source>
        <dbReference type="ARBA" id="ARBA00023014"/>
    </source>
</evidence>
<evidence type="ECO:0000259" key="6">
    <source>
        <dbReference type="PROSITE" id="PS51296"/>
    </source>
</evidence>
<dbReference type="PROSITE" id="PS51296">
    <property type="entry name" value="RIESKE"/>
    <property type="match status" value="1"/>
</dbReference>
<organism evidence="7 8">
    <name type="scientific">Aspergillus rambellii</name>
    <dbReference type="NCBI Taxonomy" id="308745"/>
    <lineage>
        <taxon>Eukaryota</taxon>
        <taxon>Fungi</taxon>
        <taxon>Dikarya</taxon>
        <taxon>Ascomycota</taxon>
        <taxon>Pezizomycotina</taxon>
        <taxon>Eurotiomycetes</taxon>
        <taxon>Eurotiomycetidae</taxon>
        <taxon>Eurotiales</taxon>
        <taxon>Aspergillaceae</taxon>
        <taxon>Aspergillus</taxon>
        <taxon>Aspergillus subgen. Nidulantes</taxon>
    </lineage>
</organism>
<dbReference type="GO" id="GO:0051537">
    <property type="term" value="F:2 iron, 2 sulfur cluster binding"/>
    <property type="evidence" value="ECO:0007669"/>
    <property type="project" value="UniProtKB-KW"/>
</dbReference>
<dbReference type="STRING" id="308745.A0A0F8XSE7"/>
<reference evidence="7 8" key="1">
    <citation type="submission" date="2015-02" db="EMBL/GenBank/DDBJ databases">
        <title>Draft Genome Sequences of Two Closely-Related Aflatoxigenic Aspergillus Species Obtained from the Cote d'Ivoire.</title>
        <authorList>
            <person name="Moore G.G."/>
            <person name="Beltz S.B."/>
            <person name="Mack B.M."/>
        </authorList>
    </citation>
    <scope>NUCLEOTIDE SEQUENCE [LARGE SCALE GENOMIC DNA]</scope>
    <source>
        <strain evidence="7 8">SRRC1468</strain>
    </source>
</reference>
<evidence type="ECO:0000256" key="2">
    <source>
        <dbReference type="ARBA" id="ARBA00022723"/>
    </source>
</evidence>
<dbReference type="InterPro" id="IPR036922">
    <property type="entry name" value="Rieske_2Fe-2S_sf"/>
</dbReference>
<dbReference type="InterPro" id="IPR017941">
    <property type="entry name" value="Rieske_2Fe-2S"/>
</dbReference>
<keyword evidence="3" id="KW-0408">Iron</keyword>
<name>A0A0F8XSE7_9EURO</name>
<dbReference type="CDD" id="cd03467">
    <property type="entry name" value="Rieske"/>
    <property type="match status" value="1"/>
</dbReference>
<keyword evidence="1" id="KW-0001">2Fe-2S</keyword>
<protein>
    <recommendedName>
        <fullName evidence="6">Rieske domain-containing protein</fullName>
    </recommendedName>
</protein>
<dbReference type="Proteomes" id="UP000034291">
    <property type="component" value="Unassembled WGS sequence"/>
</dbReference>
<comment type="caution">
    <text evidence="7">The sequence shown here is derived from an EMBL/GenBank/DDBJ whole genome shotgun (WGS) entry which is preliminary data.</text>
</comment>
<proteinExistence type="predicted"/>
<gene>
    <name evidence="7" type="ORF">ARAM_000265</name>
</gene>
<comment type="cofactor">
    <cofactor evidence="5">
        <name>[2Fe-2S] cluster</name>
        <dbReference type="ChEBI" id="CHEBI:190135"/>
    </cofactor>
</comment>
<evidence type="ECO:0000256" key="5">
    <source>
        <dbReference type="ARBA" id="ARBA00034078"/>
    </source>
</evidence>
<dbReference type="PANTHER" id="PTHR21496:SF0">
    <property type="entry name" value="RIESKE DOMAIN-CONTAINING PROTEIN"/>
    <property type="match status" value="1"/>
</dbReference>
<feature type="domain" description="Rieske" evidence="6">
    <location>
        <begin position="153"/>
        <end position="249"/>
    </location>
</feature>
<dbReference type="SUPFAM" id="SSF50022">
    <property type="entry name" value="ISP domain"/>
    <property type="match status" value="1"/>
</dbReference>
<dbReference type="GO" id="GO:0046872">
    <property type="term" value="F:metal ion binding"/>
    <property type="evidence" value="ECO:0007669"/>
    <property type="project" value="UniProtKB-KW"/>
</dbReference>
<feature type="non-terminal residue" evidence="7">
    <location>
        <position position="1"/>
    </location>
</feature>
<dbReference type="Pfam" id="PF00355">
    <property type="entry name" value="Rieske"/>
    <property type="match status" value="1"/>
</dbReference>
<dbReference type="PANTHER" id="PTHR21496">
    <property type="entry name" value="FERREDOXIN-RELATED"/>
    <property type="match status" value="1"/>
</dbReference>
<evidence type="ECO:0000313" key="8">
    <source>
        <dbReference type="Proteomes" id="UP000034291"/>
    </source>
</evidence>
<dbReference type="AlphaFoldDB" id="A0A0F8XSE7"/>
<dbReference type="OrthoDB" id="426882at2759"/>
<keyword evidence="4" id="KW-0411">Iron-sulfur</keyword>